<reference evidence="1" key="1">
    <citation type="journal article" date="2021" name="Int. J. Syst. Evol. Microbiol.">
        <title>Bradyrhizobium septentrionale sp. nov. (sv. septentrionale) and Bradyrhizobium quebecense sp. nov. (sv. septentrionale) associated with legumes native to Canada possess rearranged symbiosis genes and numerous insertion sequences.</title>
        <authorList>
            <person name="Bromfield E.S.P."/>
            <person name="Cloutier S."/>
        </authorList>
    </citation>
    <scope>NUCLEOTIDE SEQUENCE</scope>
    <source>
        <strain evidence="1">12S5</strain>
    </source>
</reference>
<protein>
    <submittedName>
        <fullName evidence="1">Uncharacterized protein</fullName>
    </submittedName>
</protein>
<gene>
    <name evidence="1" type="ORF">J4P68_36400</name>
</gene>
<evidence type="ECO:0000313" key="1">
    <source>
        <dbReference type="EMBL" id="MBO1434750.1"/>
    </source>
</evidence>
<name>A0ABS3MTB8_9BRAD</name>
<proteinExistence type="predicted"/>
<evidence type="ECO:0000313" key="2">
    <source>
        <dbReference type="Proteomes" id="UP000692816"/>
    </source>
</evidence>
<dbReference type="Proteomes" id="UP000692816">
    <property type="component" value="Unassembled WGS sequence"/>
</dbReference>
<comment type="caution">
    <text evidence="1">The sequence shown here is derived from an EMBL/GenBank/DDBJ whole genome shotgun (WGS) entry which is preliminary data.</text>
</comment>
<sequence>MAINAEIFQDQFAIFKERILRKSKLPFTSFREGLAGEWEGYKLPLRENALSRLASSSWSQTSVGRGQILRRLISAIEIPEEGGAPPNNLVRWPNEYGHRNRSHFVLLDAMDDPDERRRIEQWALEFYRGEPEYGRLFEEMRALAGSRYDLLAYLFFLRDPDQFMPIGSQTFDRAFDALGIRVRTAWQCSWENYQRYIAALHDIGAALTDIAGLSDVRLVDAHSFCWLLVRPELERPDVLLVNSPKGKASNAKIYGGEDVAIRRMIDSIANTVKHATGQKVEVTKKLKELGLTYDELDAHLRKLMEKQKGRCALTGIKLDLRKEGFDRKLWPSPDRIDSNGHYTSGNLQVVCAFVNGWKGATPDEEFRRLLGLVRRPVDAD</sequence>
<dbReference type="Gene3D" id="3.30.40.220">
    <property type="match status" value="1"/>
</dbReference>
<dbReference type="RefSeq" id="WP_207838280.1">
    <property type="nucleotide sequence ID" value="NZ_CP088282.1"/>
</dbReference>
<dbReference type="EMBL" id="JAGEPA010000001">
    <property type="protein sequence ID" value="MBO1434750.1"/>
    <property type="molecule type" value="Genomic_DNA"/>
</dbReference>
<organism evidence="1 2">
    <name type="scientific">Bradyrhizobium quebecense</name>
    <dbReference type="NCBI Taxonomy" id="2748629"/>
    <lineage>
        <taxon>Bacteria</taxon>
        <taxon>Pseudomonadati</taxon>
        <taxon>Pseudomonadota</taxon>
        <taxon>Alphaproteobacteria</taxon>
        <taxon>Hyphomicrobiales</taxon>
        <taxon>Nitrobacteraceae</taxon>
        <taxon>Bradyrhizobium</taxon>
    </lineage>
</organism>
<accession>A0ABS3MTB8</accession>
<keyword evidence="2" id="KW-1185">Reference proteome</keyword>